<organism evidence="16 17">
    <name type="scientific">Naegleria fowleri</name>
    <name type="common">Brain eating amoeba</name>
    <dbReference type="NCBI Taxonomy" id="5763"/>
    <lineage>
        <taxon>Eukaryota</taxon>
        <taxon>Discoba</taxon>
        <taxon>Heterolobosea</taxon>
        <taxon>Tetramitia</taxon>
        <taxon>Eutetramitia</taxon>
        <taxon>Vahlkampfiidae</taxon>
        <taxon>Naegleria</taxon>
    </lineage>
</organism>
<evidence type="ECO:0000256" key="12">
    <source>
        <dbReference type="SAM" id="MobiDB-lite"/>
    </source>
</evidence>
<evidence type="ECO:0000313" key="17">
    <source>
        <dbReference type="Proteomes" id="UP000444721"/>
    </source>
</evidence>
<dbReference type="EMBL" id="VFQX01000074">
    <property type="protein sequence ID" value="KAF0971821.1"/>
    <property type="molecule type" value="Genomic_DNA"/>
</dbReference>
<dbReference type="GO" id="GO:0005504">
    <property type="term" value="F:fatty acid binding"/>
    <property type="evidence" value="ECO:0007669"/>
    <property type="project" value="TreeGrafter"/>
</dbReference>
<evidence type="ECO:0000256" key="11">
    <source>
        <dbReference type="PIRSR" id="PIRSR000168-2"/>
    </source>
</evidence>
<dbReference type="InterPro" id="IPR012258">
    <property type="entry name" value="Acyl-CoA_oxidase"/>
</dbReference>
<dbReference type="Gene3D" id="2.40.110.10">
    <property type="entry name" value="Butyryl-CoA Dehydrogenase, subunit A, domain 2"/>
    <property type="match status" value="1"/>
</dbReference>
<keyword evidence="17" id="KW-1185">Reference proteome</keyword>
<dbReference type="FunFam" id="2.40.110.10:FF:000005">
    <property type="entry name" value="Acyl-coenzyme A oxidase"/>
    <property type="match status" value="1"/>
</dbReference>
<dbReference type="GO" id="GO:0055088">
    <property type="term" value="P:lipid homeostasis"/>
    <property type="evidence" value="ECO:0007669"/>
    <property type="project" value="TreeGrafter"/>
</dbReference>
<keyword evidence="6" id="KW-0276">Fatty acid metabolism</keyword>
<dbReference type="FunFam" id="1.20.140.10:FF:000010">
    <property type="entry name" value="Acyl-coenzyme A oxidase"/>
    <property type="match status" value="1"/>
</dbReference>
<evidence type="ECO:0000259" key="15">
    <source>
        <dbReference type="Pfam" id="PF22924"/>
    </source>
</evidence>
<comment type="caution">
    <text evidence="16">The sequence shown here is derived from an EMBL/GenBank/DDBJ whole genome shotgun (WGS) entry which is preliminary data.</text>
</comment>
<dbReference type="AlphaFoldDB" id="A0A6A5BA65"/>
<dbReference type="Proteomes" id="UP000444721">
    <property type="component" value="Unassembled WGS sequence"/>
</dbReference>
<dbReference type="GO" id="GO:0071949">
    <property type="term" value="F:FAD binding"/>
    <property type="evidence" value="ECO:0007669"/>
    <property type="project" value="InterPro"/>
</dbReference>
<keyword evidence="9" id="KW-0576">Peroxisome</keyword>
<evidence type="ECO:0000259" key="13">
    <source>
        <dbReference type="Pfam" id="PF01756"/>
    </source>
</evidence>
<feature type="binding site" evidence="11">
    <location>
        <position position="259"/>
    </location>
    <ligand>
        <name>FAD</name>
        <dbReference type="ChEBI" id="CHEBI:57692"/>
    </ligand>
</feature>
<dbReference type="VEuPathDB" id="AmoebaDB:NF0076740"/>
<feature type="region of interest" description="Disordered" evidence="12">
    <location>
        <begin position="63"/>
        <end position="86"/>
    </location>
</feature>
<dbReference type="PIRSF" id="PIRSF000168">
    <property type="entry name" value="Acyl-CoA_oxidase"/>
    <property type="match status" value="1"/>
</dbReference>
<evidence type="ECO:0000256" key="1">
    <source>
        <dbReference type="ARBA" id="ARBA00001974"/>
    </source>
</evidence>
<evidence type="ECO:0000256" key="7">
    <source>
        <dbReference type="ARBA" id="ARBA00023002"/>
    </source>
</evidence>
<keyword evidence="7" id="KW-0560">Oxidoreductase</keyword>
<accession>A0A6A5BA65</accession>
<evidence type="ECO:0000313" key="16">
    <source>
        <dbReference type="EMBL" id="KAF0971821.1"/>
    </source>
</evidence>
<gene>
    <name evidence="16" type="ORF">FDP41_010044</name>
</gene>
<sequence>MLQASQSLASNRRLNVLANHLSLNVGRADQTDNASSDPHHDVDQQQQQQQLWLAMNETAAIGKGMFSNDNPHPSGSQSLNSTPLTLTDSDTEQLANSIIRGDYRELRQTLFTYFQQHADYYKIFSGYDMTLEDARQKSHDRAIRILKEKFVSPYDILKDPLKISVFINSIPTDASTLVKLSVHFNLFGACIAHLGTSEQLERWLGPKSDFSERLGCFLMSELTHASNVRKLGVTATYDRARNEFVINTPDEGAQKYWIGNAYKSATKGVLFAQCIVDGVNHGVHAFVVPMRDPSTMKVYDGILVRDVGIKMGLNGIDNGMVAFNNYRIPVDHLLSRYAQIKDGKYETSIKNDNVRFAKQIGALLQARLGVGTGCCNALQMALITAIRYAHRRVQFGPPSKDKTKSKSEEEWPLIKYKTHQVRLIPLIAEAYAYHFFASFCMKKYEEYMIGGNRDDLLKTVHLLASASKVMISWRNLAIIQECREACGGQGFLTRNLLPILRIDSEANVTLDGDNHLLLYQISGVLLSEYAKQFAPSKDKSLLTTVLGPGLNAANALYILGKDKINDFWRDGLLKHYANTNEEHLMSKEFLLGALQFRENRLVHTLAAKMHKTSQKFKIEQHMSNGEAQFAAHNLCSTHSIQCGKAYCDKIIAKIFFEKVEYLRSTLGVHSNIYKTMHTLSCIFAMSIIINDPFFLEKKVIGATKSKALKRLREQLVSNVTHCCLSLVDGFGIPDFVLDGTIGSRNENNVALNGYNHKIVDV</sequence>
<dbReference type="InterPro" id="IPR055060">
    <property type="entry name" value="ACOX_C_alpha1"/>
</dbReference>
<comment type="cofactor">
    <cofactor evidence="1">
        <name>FAD</name>
        <dbReference type="ChEBI" id="CHEBI:57692"/>
    </cofactor>
</comment>
<keyword evidence="8" id="KW-0443">Lipid metabolism</keyword>
<dbReference type="InterPro" id="IPR046373">
    <property type="entry name" value="Acyl-CoA_Oxase/DH_mid-dom_sf"/>
</dbReference>
<dbReference type="OMA" id="QKSHDRA"/>
<evidence type="ECO:0000256" key="4">
    <source>
        <dbReference type="ARBA" id="ARBA00022630"/>
    </source>
</evidence>
<keyword evidence="4 10" id="KW-0285">Flavoprotein</keyword>
<dbReference type="SMR" id="A0A6A5BA65"/>
<comment type="subcellular location">
    <subcellularLocation>
        <location evidence="2">Peroxisome</location>
    </subcellularLocation>
</comment>
<evidence type="ECO:0000256" key="5">
    <source>
        <dbReference type="ARBA" id="ARBA00022827"/>
    </source>
</evidence>
<dbReference type="GO" id="GO:0005777">
    <property type="term" value="C:peroxisome"/>
    <property type="evidence" value="ECO:0007669"/>
    <property type="project" value="UniProtKB-SubCell"/>
</dbReference>
<dbReference type="OrthoDB" id="538336at2759"/>
<proteinExistence type="inferred from homology"/>
<dbReference type="GO" id="GO:0003997">
    <property type="term" value="F:acyl-CoA oxidase activity"/>
    <property type="evidence" value="ECO:0007669"/>
    <property type="project" value="InterPro"/>
</dbReference>
<evidence type="ECO:0000256" key="9">
    <source>
        <dbReference type="ARBA" id="ARBA00023140"/>
    </source>
</evidence>
<dbReference type="InterPro" id="IPR037069">
    <property type="entry name" value="AcylCoA_DH/ox_N_sf"/>
</dbReference>
<feature type="domain" description="Acyl-CoA oxidase C-terminal" evidence="13">
    <location>
        <begin position="604"/>
        <end position="744"/>
    </location>
</feature>
<feature type="domain" description="Acyl-CoA oxidase C-alpha1" evidence="15">
    <location>
        <begin position="361"/>
        <end position="525"/>
    </location>
</feature>
<dbReference type="Pfam" id="PF02770">
    <property type="entry name" value="Acyl-CoA_dh_M"/>
    <property type="match status" value="1"/>
</dbReference>
<feature type="region of interest" description="Disordered" evidence="12">
    <location>
        <begin position="28"/>
        <end position="49"/>
    </location>
</feature>
<dbReference type="InterPro" id="IPR006091">
    <property type="entry name" value="Acyl-CoA_Oxase/DH_mid-dom"/>
</dbReference>
<evidence type="ECO:0000256" key="6">
    <source>
        <dbReference type="ARBA" id="ARBA00022832"/>
    </source>
</evidence>
<dbReference type="GO" id="GO:0033540">
    <property type="term" value="P:fatty acid beta-oxidation using acyl-CoA oxidase"/>
    <property type="evidence" value="ECO:0007669"/>
    <property type="project" value="TreeGrafter"/>
</dbReference>
<evidence type="ECO:0000259" key="14">
    <source>
        <dbReference type="Pfam" id="PF02770"/>
    </source>
</evidence>
<evidence type="ECO:0000256" key="10">
    <source>
        <dbReference type="PIRNR" id="PIRNR000168"/>
    </source>
</evidence>
<reference evidence="16 17" key="1">
    <citation type="journal article" date="2019" name="Sci. Rep.">
        <title>Nanopore sequencing improves the draft genome of the human pathogenic amoeba Naegleria fowleri.</title>
        <authorList>
            <person name="Liechti N."/>
            <person name="Schurch N."/>
            <person name="Bruggmann R."/>
            <person name="Wittwer M."/>
        </authorList>
    </citation>
    <scope>NUCLEOTIDE SEQUENCE [LARGE SCALE GENOMIC DNA]</scope>
    <source>
        <strain evidence="16 17">ATCC 30894</strain>
    </source>
</reference>
<dbReference type="SUPFAM" id="SSF47203">
    <property type="entry name" value="Acyl-CoA dehydrogenase C-terminal domain-like"/>
    <property type="match status" value="2"/>
</dbReference>
<protein>
    <recommendedName>
        <fullName evidence="10">Acyl-coenzyme A oxidase</fullName>
    </recommendedName>
</protein>
<dbReference type="Pfam" id="PF01756">
    <property type="entry name" value="ACOX"/>
    <property type="match status" value="1"/>
</dbReference>
<feature type="domain" description="Acyl-CoA oxidase/dehydrogenase middle" evidence="14">
    <location>
        <begin position="216"/>
        <end position="325"/>
    </location>
</feature>
<dbReference type="SUPFAM" id="SSF56645">
    <property type="entry name" value="Acyl-CoA dehydrogenase NM domain-like"/>
    <property type="match status" value="1"/>
</dbReference>
<name>A0A6A5BA65_NAEFO</name>
<dbReference type="Gene3D" id="1.20.140.10">
    <property type="entry name" value="Butyryl-CoA Dehydrogenase, subunit A, domain 3"/>
    <property type="match status" value="2"/>
</dbReference>
<dbReference type="VEuPathDB" id="AmoebaDB:FDP41_010044"/>
<evidence type="ECO:0000256" key="2">
    <source>
        <dbReference type="ARBA" id="ARBA00004275"/>
    </source>
</evidence>
<dbReference type="Gene3D" id="1.10.540.10">
    <property type="entry name" value="Acyl-CoA dehydrogenase/oxidase, N-terminal domain"/>
    <property type="match status" value="1"/>
</dbReference>
<comment type="similarity">
    <text evidence="3 10">Belongs to the acyl-CoA oxidase family.</text>
</comment>
<dbReference type="RefSeq" id="XP_044556537.1">
    <property type="nucleotide sequence ID" value="XM_044700300.1"/>
</dbReference>
<dbReference type="Pfam" id="PF22924">
    <property type="entry name" value="ACOX_C_alpha1"/>
    <property type="match status" value="1"/>
</dbReference>
<keyword evidence="5 10" id="KW-0274">FAD</keyword>
<dbReference type="InterPro" id="IPR036250">
    <property type="entry name" value="AcylCo_DH-like_C"/>
</dbReference>
<dbReference type="VEuPathDB" id="AmoebaDB:NfTy_082030"/>
<dbReference type="InterPro" id="IPR002655">
    <property type="entry name" value="Acyl-CoA_oxidase_C"/>
</dbReference>
<evidence type="ECO:0000256" key="8">
    <source>
        <dbReference type="ARBA" id="ARBA00023098"/>
    </source>
</evidence>
<dbReference type="PANTHER" id="PTHR10909">
    <property type="entry name" value="ELECTRON TRANSPORT OXIDOREDUCTASE"/>
    <property type="match status" value="1"/>
</dbReference>
<evidence type="ECO:0000256" key="3">
    <source>
        <dbReference type="ARBA" id="ARBA00006288"/>
    </source>
</evidence>
<feature type="compositionally biased region" description="Polar residues" evidence="12">
    <location>
        <begin position="67"/>
        <end position="86"/>
    </location>
</feature>
<dbReference type="InterPro" id="IPR009100">
    <property type="entry name" value="AcylCoA_DH/oxidase_NM_dom_sf"/>
</dbReference>
<dbReference type="GeneID" id="68117259"/>